<evidence type="ECO:0000313" key="2">
    <source>
        <dbReference type="Proteomes" id="UP000653674"/>
    </source>
</evidence>
<protein>
    <submittedName>
        <fullName evidence="1">Uncharacterized protein</fullName>
    </submittedName>
</protein>
<keyword evidence="2" id="KW-1185">Reference proteome</keyword>
<gene>
    <name evidence="1" type="ORF">Pfl04_33840</name>
</gene>
<organism evidence="1 2">
    <name type="scientific">Planosporangium flavigriseum</name>
    <dbReference type="NCBI Taxonomy" id="373681"/>
    <lineage>
        <taxon>Bacteria</taxon>
        <taxon>Bacillati</taxon>
        <taxon>Actinomycetota</taxon>
        <taxon>Actinomycetes</taxon>
        <taxon>Micromonosporales</taxon>
        <taxon>Micromonosporaceae</taxon>
        <taxon>Planosporangium</taxon>
    </lineage>
</organism>
<dbReference type="RefSeq" id="WP_168079527.1">
    <property type="nucleotide sequence ID" value="NZ_BAAAQJ010000005.1"/>
</dbReference>
<dbReference type="AlphaFoldDB" id="A0A8J3LX48"/>
<dbReference type="EMBL" id="BONU01000024">
    <property type="protein sequence ID" value="GIG74980.1"/>
    <property type="molecule type" value="Genomic_DNA"/>
</dbReference>
<comment type="caution">
    <text evidence="1">The sequence shown here is derived from an EMBL/GenBank/DDBJ whole genome shotgun (WGS) entry which is preliminary data.</text>
</comment>
<accession>A0A8J3LX48</accession>
<reference evidence="1" key="1">
    <citation type="submission" date="2021-01" db="EMBL/GenBank/DDBJ databases">
        <title>Whole genome shotgun sequence of Planosporangium flavigriseum NBRC 105377.</title>
        <authorList>
            <person name="Komaki H."/>
            <person name="Tamura T."/>
        </authorList>
    </citation>
    <scope>NUCLEOTIDE SEQUENCE</scope>
    <source>
        <strain evidence="1">NBRC 105377</strain>
    </source>
</reference>
<proteinExistence type="predicted"/>
<sequence>MDVNDDLHSLAELLRVRDEAEARIAEVTGRSARQGDVGEFIASRVFDIELAATATQAGHDGVFRSGPLMGRTVNIKTYGDAFTGIDISPHPCDYYLVLSGPRRPAGTVRHHQWQISEAFLFDTARLRALLTERDVKIGMATSVRKSDLEAVRVFPEPGPNSPLLLTPEQAALLALFG</sequence>
<evidence type="ECO:0000313" key="1">
    <source>
        <dbReference type="EMBL" id="GIG74980.1"/>
    </source>
</evidence>
<name>A0A8J3LX48_9ACTN</name>
<dbReference type="Proteomes" id="UP000653674">
    <property type="component" value="Unassembled WGS sequence"/>
</dbReference>